<dbReference type="eggNOG" id="KOG1205">
    <property type="taxonomic scope" value="Eukaryota"/>
</dbReference>
<dbReference type="HOGENOM" id="CLU_010194_2_10_1"/>
<keyword evidence="4" id="KW-1185">Reference proteome</keyword>
<evidence type="ECO:0000256" key="1">
    <source>
        <dbReference type="ARBA" id="ARBA00006484"/>
    </source>
</evidence>
<dbReference type="PANTHER" id="PTHR43115">
    <property type="entry name" value="DEHYDROGENASE/REDUCTASE SDR FAMILY MEMBER 11"/>
    <property type="match status" value="1"/>
</dbReference>
<dbReference type="SUPFAM" id="SSF51735">
    <property type="entry name" value="NAD(P)-binding Rossmann-fold domains"/>
    <property type="match status" value="1"/>
</dbReference>
<dbReference type="RefSeq" id="XP_005757109.1">
    <property type="nucleotide sequence ID" value="XM_005757052.1"/>
</dbReference>
<dbReference type="GO" id="GO:0016491">
    <property type="term" value="F:oxidoreductase activity"/>
    <property type="evidence" value="ECO:0007669"/>
    <property type="project" value="UniProtKB-KW"/>
</dbReference>
<evidence type="ECO:0000256" key="2">
    <source>
        <dbReference type="ARBA" id="ARBA00023002"/>
    </source>
</evidence>
<protein>
    <submittedName>
        <fullName evidence="3">Uncharacterized protein</fullName>
    </submittedName>
</protein>
<dbReference type="KEGG" id="ehx:EMIHUDRAFT_466149"/>
<accession>A0A0D3I095</accession>
<organism evidence="3 4">
    <name type="scientific">Emiliania huxleyi (strain CCMP1516)</name>
    <dbReference type="NCBI Taxonomy" id="280463"/>
    <lineage>
        <taxon>Eukaryota</taxon>
        <taxon>Haptista</taxon>
        <taxon>Haptophyta</taxon>
        <taxon>Prymnesiophyceae</taxon>
        <taxon>Isochrysidales</taxon>
        <taxon>Noelaerhabdaceae</taxon>
        <taxon>Emiliania</taxon>
    </lineage>
</organism>
<dbReference type="AlphaFoldDB" id="A0A0D3I095"/>
<dbReference type="STRING" id="2903.R1CQV4"/>
<evidence type="ECO:0000313" key="3">
    <source>
        <dbReference type="EnsemblProtists" id="EOD04680"/>
    </source>
</evidence>
<dbReference type="PRINTS" id="PR00081">
    <property type="entry name" value="GDHRDH"/>
</dbReference>
<sequence>MSLQGKVAVVTGASSGIGQGIALALAAEGCAVALAARRVDITQATADEIAGRGGRAIAVATDVTVRADVKALAAAAEAQLGPVDILVNAAGVMYFTMMKNLHEDEWERTIDTNCKGVVNGVGAAFVAIFSKGLRAECVGTGVKAETARDCARWSQDCARLRESFPRLREIAVTDVQPGDVGTNLIVANTDKEAAAAEKMGVSIGEKIAGERNSVLDVADIASAVLYALTAPAHVGVHELLIEPRDQMWGDPTALG</sequence>
<dbReference type="PANTHER" id="PTHR43115:SF4">
    <property type="entry name" value="DEHYDROGENASE_REDUCTASE SDR FAMILY MEMBER 11"/>
    <property type="match status" value="1"/>
</dbReference>
<keyword evidence="2" id="KW-0560">Oxidoreductase</keyword>
<dbReference type="Gene3D" id="3.40.50.720">
    <property type="entry name" value="NAD(P)-binding Rossmann-like Domain"/>
    <property type="match status" value="1"/>
</dbReference>
<evidence type="ECO:0000313" key="4">
    <source>
        <dbReference type="Proteomes" id="UP000013827"/>
    </source>
</evidence>
<dbReference type="InterPro" id="IPR002347">
    <property type="entry name" value="SDR_fam"/>
</dbReference>
<dbReference type="PaxDb" id="2903-EOD04680"/>
<dbReference type="OMA" id="ARDCARW"/>
<name>A0A0D3I095_EMIH1</name>
<comment type="similarity">
    <text evidence="1">Belongs to the short-chain dehydrogenases/reductases (SDR) family.</text>
</comment>
<dbReference type="EnsemblProtists" id="EOD04680">
    <property type="protein sequence ID" value="EOD04680"/>
    <property type="gene ID" value="EMIHUDRAFT_466149"/>
</dbReference>
<dbReference type="InterPro" id="IPR036291">
    <property type="entry name" value="NAD(P)-bd_dom_sf"/>
</dbReference>
<dbReference type="Pfam" id="PF00106">
    <property type="entry name" value="adh_short"/>
    <property type="match status" value="1"/>
</dbReference>
<dbReference type="Proteomes" id="UP000013827">
    <property type="component" value="Unassembled WGS sequence"/>
</dbReference>
<reference evidence="4" key="1">
    <citation type="journal article" date="2013" name="Nature">
        <title>Pan genome of the phytoplankton Emiliania underpins its global distribution.</title>
        <authorList>
            <person name="Read B.A."/>
            <person name="Kegel J."/>
            <person name="Klute M.J."/>
            <person name="Kuo A."/>
            <person name="Lefebvre S.C."/>
            <person name="Maumus F."/>
            <person name="Mayer C."/>
            <person name="Miller J."/>
            <person name="Monier A."/>
            <person name="Salamov A."/>
            <person name="Young J."/>
            <person name="Aguilar M."/>
            <person name="Claverie J.M."/>
            <person name="Frickenhaus S."/>
            <person name="Gonzalez K."/>
            <person name="Herman E.K."/>
            <person name="Lin Y.C."/>
            <person name="Napier J."/>
            <person name="Ogata H."/>
            <person name="Sarno A.F."/>
            <person name="Shmutz J."/>
            <person name="Schroeder D."/>
            <person name="de Vargas C."/>
            <person name="Verret F."/>
            <person name="von Dassow P."/>
            <person name="Valentin K."/>
            <person name="Van de Peer Y."/>
            <person name="Wheeler G."/>
            <person name="Dacks J.B."/>
            <person name="Delwiche C.F."/>
            <person name="Dyhrman S.T."/>
            <person name="Glockner G."/>
            <person name="John U."/>
            <person name="Richards T."/>
            <person name="Worden A.Z."/>
            <person name="Zhang X."/>
            <person name="Grigoriev I.V."/>
            <person name="Allen A.E."/>
            <person name="Bidle K."/>
            <person name="Borodovsky M."/>
            <person name="Bowler C."/>
            <person name="Brownlee C."/>
            <person name="Cock J.M."/>
            <person name="Elias M."/>
            <person name="Gladyshev V.N."/>
            <person name="Groth M."/>
            <person name="Guda C."/>
            <person name="Hadaegh A."/>
            <person name="Iglesias-Rodriguez M.D."/>
            <person name="Jenkins J."/>
            <person name="Jones B.M."/>
            <person name="Lawson T."/>
            <person name="Leese F."/>
            <person name="Lindquist E."/>
            <person name="Lobanov A."/>
            <person name="Lomsadze A."/>
            <person name="Malik S.B."/>
            <person name="Marsh M.E."/>
            <person name="Mackinder L."/>
            <person name="Mock T."/>
            <person name="Mueller-Roeber B."/>
            <person name="Pagarete A."/>
            <person name="Parker M."/>
            <person name="Probert I."/>
            <person name="Quesneville H."/>
            <person name="Raines C."/>
            <person name="Rensing S.A."/>
            <person name="Riano-Pachon D.M."/>
            <person name="Richier S."/>
            <person name="Rokitta S."/>
            <person name="Shiraiwa Y."/>
            <person name="Soanes D.M."/>
            <person name="van der Giezen M."/>
            <person name="Wahlund T.M."/>
            <person name="Williams B."/>
            <person name="Wilson W."/>
            <person name="Wolfe G."/>
            <person name="Wurch L.L."/>
        </authorList>
    </citation>
    <scope>NUCLEOTIDE SEQUENCE</scope>
</reference>
<dbReference type="GeneID" id="17250834"/>
<reference evidence="3" key="2">
    <citation type="submission" date="2024-10" db="UniProtKB">
        <authorList>
            <consortium name="EnsemblProtists"/>
        </authorList>
    </citation>
    <scope>IDENTIFICATION</scope>
</reference>
<proteinExistence type="inferred from homology"/>